<comment type="caution">
    <text evidence="2">The sequence shown here is derived from an EMBL/GenBank/DDBJ whole genome shotgun (WGS) entry which is preliminary data.</text>
</comment>
<name>A0A4U5PFJ1_STECR</name>
<feature type="compositionally biased region" description="Low complexity" evidence="1">
    <location>
        <begin position="41"/>
        <end position="59"/>
    </location>
</feature>
<keyword evidence="3" id="KW-1185">Reference proteome</keyword>
<reference evidence="2 3" key="1">
    <citation type="journal article" date="2015" name="Genome Biol.">
        <title>Comparative genomics of Steinernema reveals deeply conserved gene regulatory networks.</title>
        <authorList>
            <person name="Dillman A.R."/>
            <person name="Macchietto M."/>
            <person name="Porter C.F."/>
            <person name="Rogers A."/>
            <person name="Williams B."/>
            <person name="Antoshechkin I."/>
            <person name="Lee M.M."/>
            <person name="Goodwin Z."/>
            <person name="Lu X."/>
            <person name="Lewis E.E."/>
            <person name="Goodrich-Blair H."/>
            <person name="Stock S.P."/>
            <person name="Adams B.J."/>
            <person name="Sternberg P.W."/>
            <person name="Mortazavi A."/>
        </authorList>
    </citation>
    <scope>NUCLEOTIDE SEQUENCE [LARGE SCALE GENOMIC DNA]</scope>
    <source>
        <strain evidence="2 3">ALL</strain>
    </source>
</reference>
<proteinExistence type="predicted"/>
<evidence type="ECO:0000313" key="3">
    <source>
        <dbReference type="Proteomes" id="UP000298663"/>
    </source>
</evidence>
<feature type="compositionally biased region" description="Basic residues" evidence="1">
    <location>
        <begin position="153"/>
        <end position="163"/>
    </location>
</feature>
<accession>A0A4U5PFJ1</accession>
<sequence>MDHPGEVQVTRRGLLRDKVKCEAKGKLWNPLTSTVRDYDPSSSEGSARSTGSSDSASSSEGRRYRRFRNNVPGSPGRSAHQVERWLGRHRKGCQVAAREIRSHTSLRAKSLSVTLAESALASYLDFSENRGQEDPPEIARVEEPQIIHWASRSPKRLSKRLKKNSTNSSCPGAAGSRRPKKPVICNHFVSL</sequence>
<dbReference type="AlphaFoldDB" id="A0A4U5PFJ1"/>
<gene>
    <name evidence="2" type="ORF">L596_009499</name>
</gene>
<dbReference type="EMBL" id="AZBU02000002">
    <property type="protein sequence ID" value="TKR95312.1"/>
    <property type="molecule type" value="Genomic_DNA"/>
</dbReference>
<reference evidence="2 3" key="2">
    <citation type="journal article" date="2019" name="G3 (Bethesda)">
        <title>Hybrid Assembly of the Genome of the Entomopathogenic Nematode Steinernema carpocapsae Identifies the X-Chromosome.</title>
        <authorList>
            <person name="Serra L."/>
            <person name="Macchietto M."/>
            <person name="Macias-Munoz A."/>
            <person name="McGill C.J."/>
            <person name="Rodriguez I.M."/>
            <person name="Rodriguez B."/>
            <person name="Murad R."/>
            <person name="Mortazavi A."/>
        </authorList>
    </citation>
    <scope>NUCLEOTIDE SEQUENCE [LARGE SCALE GENOMIC DNA]</scope>
    <source>
        <strain evidence="2 3">ALL</strain>
    </source>
</reference>
<feature type="region of interest" description="Disordered" evidence="1">
    <location>
        <begin position="32"/>
        <end position="80"/>
    </location>
</feature>
<protein>
    <submittedName>
        <fullName evidence="2">Uncharacterized protein</fullName>
    </submittedName>
</protein>
<organism evidence="2 3">
    <name type="scientific">Steinernema carpocapsae</name>
    <name type="common">Entomopathogenic nematode</name>
    <dbReference type="NCBI Taxonomy" id="34508"/>
    <lineage>
        <taxon>Eukaryota</taxon>
        <taxon>Metazoa</taxon>
        <taxon>Ecdysozoa</taxon>
        <taxon>Nematoda</taxon>
        <taxon>Chromadorea</taxon>
        <taxon>Rhabditida</taxon>
        <taxon>Tylenchina</taxon>
        <taxon>Panagrolaimomorpha</taxon>
        <taxon>Strongyloidoidea</taxon>
        <taxon>Steinernematidae</taxon>
        <taxon>Steinernema</taxon>
    </lineage>
</organism>
<evidence type="ECO:0000256" key="1">
    <source>
        <dbReference type="SAM" id="MobiDB-lite"/>
    </source>
</evidence>
<dbReference type="Proteomes" id="UP000298663">
    <property type="component" value="Unassembled WGS sequence"/>
</dbReference>
<feature type="region of interest" description="Disordered" evidence="1">
    <location>
        <begin position="149"/>
        <end position="181"/>
    </location>
</feature>
<evidence type="ECO:0000313" key="2">
    <source>
        <dbReference type="EMBL" id="TKR95312.1"/>
    </source>
</evidence>